<protein>
    <submittedName>
        <fullName evidence="1">Uncharacterized protein</fullName>
    </submittedName>
</protein>
<dbReference type="Proteomes" id="UP000501926">
    <property type="component" value="Chromosome"/>
</dbReference>
<evidence type="ECO:0000313" key="2">
    <source>
        <dbReference type="EMBL" id="QII10559.1"/>
    </source>
</evidence>
<sequence length="61" mass="7365">MPCNCEAKSNNNDAIEWWIHYRLIHHIFEFFYKMLRLSLFGTKYHIICNTLVGAEHLPVWV</sequence>
<gene>
    <name evidence="2" type="ORF">KsCSTR_11800</name>
    <name evidence="1" type="ORF">kustd1342</name>
</gene>
<evidence type="ECO:0000313" key="1">
    <source>
        <dbReference type="EMBL" id="CAJ72087.1"/>
    </source>
</evidence>
<reference evidence="1" key="1">
    <citation type="journal article" date="2006" name="Nature">
        <title>Deciphering the evolution and metabolism of an anammox bacterium from a community genome.</title>
        <authorList>
            <person name="Strous M."/>
            <person name="Pelletier E."/>
            <person name="Mangenot S."/>
            <person name="Rattei T."/>
            <person name="Lehner A."/>
            <person name="Taylor M.W."/>
            <person name="Horn M."/>
            <person name="Daims H."/>
            <person name="Bartol-Mavel D."/>
            <person name="Wincker P."/>
            <person name="Barbe V."/>
            <person name="Fonknechten N."/>
            <person name="Vallenet D."/>
            <person name="Segurens B."/>
            <person name="Schenowitz-Truong C."/>
            <person name="Medigue C."/>
            <person name="Collingro A."/>
            <person name="Snel B."/>
            <person name="Dutilh B.E."/>
            <person name="OpDenCamp H.J.M."/>
            <person name="vanDerDrift C."/>
            <person name="Cirpus I."/>
            <person name="vanDePas-Schoonen K.T."/>
            <person name="Harhangi H.R."/>
            <person name="vanNiftrik L."/>
            <person name="Schmid M."/>
            <person name="Keltjens J."/>
            <person name="vanDeVossenberg J."/>
            <person name="Kartal B."/>
            <person name="Meier H."/>
            <person name="Frishman D."/>
            <person name="Huynen M.A."/>
            <person name="Mewes H."/>
            <person name="Weissenbach J."/>
            <person name="Jetten M.S.M."/>
            <person name="Wagner M."/>
            <person name="LePaslier D."/>
        </authorList>
    </citation>
    <scope>NUCLEOTIDE SEQUENCE</scope>
</reference>
<organism evidence="1">
    <name type="scientific">Kuenenia stuttgartiensis</name>
    <dbReference type="NCBI Taxonomy" id="174633"/>
    <lineage>
        <taxon>Bacteria</taxon>
        <taxon>Pseudomonadati</taxon>
        <taxon>Planctomycetota</taxon>
        <taxon>Candidatus Brocadiia</taxon>
        <taxon>Candidatus Brocadiales</taxon>
        <taxon>Candidatus Brocadiaceae</taxon>
        <taxon>Candidatus Kuenenia</taxon>
    </lineage>
</organism>
<dbReference type="EMBL" id="CT573072">
    <property type="protein sequence ID" value="CAJ72087.1"/>
    <property type="molecule type" value="Genomic_DNA"/>
</dbReference>
<dbReference type="EMBL" id="CP049055">
    <property type="protein sequence ID" value="QII10559.1"/>
    <property type="molecule type" value="Genomic_DNA"/>
</dbReference>
<proteinExistence type="predicted"/>
<reference evidence="2 3" key="3">
    <citation type="submission" date="2020-02" db="EMBL/GenBank/DDBJ databases">
        <title>Newly sequenced genome of strain CSTR1 showed variability in Candidatus Kuenenia stuttgartiensis genomes.</title>
        <authorList>
            <person name="Ding C."/>
            <person name="Adrian L."/>
        </authorList>
    </citation>
    <scope>NUCLEOTIDE SEQUENCE [LARGE SCALE GENOMIC DNA]</scope>
    <source>
        <strain evidence="2 3">CSTR1</strain>
    </source>
</reference>
<name>Q1PYC3_KUEST</name>
<reference evidence="1" key="2">
    <citation type="submission" date="2006-01" db="EMBL/GenBank/DDBJ databases">
        <authorList>
            <person name="Genoscope"/>
        </authorList>
    </citation>
    <scope>NUCLEOTIDE SEQUENCE</scope>
</reference>
<accession>Q1PYC3</accession>
<dbReference type="AlphaFoldDB" id="Q1PYC3"/>
<evidence type="ECO:0000313" key="3">
    <source>
        <dbReference type="Proteomes" id="UP000501926"/>
    </source>
</evidence>